<dbReference type="EC" id="1.4.3.16" evidence="4"/>
<feature type="domain" description="FAD-dependent oxidoreductase 2 FAD-binding" evidence="13">
    <location>
        <begin position="11"/>
        <end position="377"/>
    </location>
</feature>
<evidence type="ECO:0000256" key="5">
    <source>
        <dbReference type="ARBA" id="ARBA00021901"/>
    </source>
</evidence>
<organism evidence="15 16">
    <name type="scientific">Olsenella profusa</name>
    <dbReference type="NCBI Taxonomy" id="138595"/>
    <lineage>
        <taxon>Bacteria</taxon>
        <taxon>Bacillati</taxon>
        <taxon>Actinomycetota</taxon>
        <taxon>Coriobacteriia</taxon>
        <taxon>Coriobacteriales</taxon>
        <taxon>Atopobiaceae</taxon>
        <taxon>Olsenella</taxon>
    </lineage>
</organism>
<evidence type="ECO:0000313" key="15">
    <source>
        <dbReference type="EMBL" id="MBM6774885.1"/>
    </source>
</evidence>
<dbReference type="Gene3D" id="3.50.50.60">
    <property type="entry name" value="FAD/NAD(P)-binding domain"/>
    <property type="match status" value="1"/>
</dbReference>
<dbReference type="PANTHER" id="PTHR42716">
    <property type="entry name" value="L-ASPARTATE OXIDASE"/>
    <property type="match status" value="1"/>
</dbReference>
<comment type="caution">
    <text evidence="15">The sequence shown here is derived from an EMBL/GenBank/DDBJ whole genome shotgun (WGS) entry which is preliminary data.</text>
</comment>
<dbReference type="PANTHER" id="PTHR42716:SF2">
    <property type="entry name" value="L-ASPARTATE OXIDASE, CHLOROPLASTIC"/>
    <property type="match status" value="1"/>
</dbReference>
<keyword evidence="8" id="KW-0274">FAD</keyword>
<dbReference type="PRINTS" id="PR00411">
    <property type="entry name" value="PNDRDTASEI"/>
</dbReference>
<dbReference type="InterPro" id="IPR003953">
    <property type="entry name" value="FAD-dep_OxRdtase_2_FAD-bd"/>
</dbReference>
<dbReference type="InterPro" id="IPR027477">
    <property type="entry name" value="Succ_DH/fumarate_Rdtase_cat_sf"/>
</dbReference>
<keyword evidence="6" id="KW-0285">Flavoprotein</keyword>
<evidence type="ECO:0000256" key="2">
    <source>
        <dbReference type="ARBA" id="ARBA00004950"/>
    </source>
</evidence>
<dbReference type="Gene3D" id="1.20.58.100">
    <property type="entry name" value="Fumarate reductase/succinate dehydrogenase flavoprotein-like, C-terminal domain"/>
    <property type="match status" value="1"/>
</dbReference>
<comment type="cofactor">
    <cofactor evidence="1">
        <name>FAD</name>
        <dbReference type="ChEBI" id="CHEBI:57692"/>
    </cofactor>
</comment>
<evidence type="ECO:0000256" key="8">
    <source>
        <dbReference type="ARBA" id="ARBA00022827"/>
    </source>
</evidence>
<dbReference type="SUPFAM" id="SSF46977">
    <property type="entry name" value="Succinate dehydrogenase/fumarate reductase flavoprotein C-terminal domain"/>
    <property type="match status" value="1"/>
</dbReference>
<dbReference type="Proteomes" id="UP000712527">
    <property type="component" value="Unassembled WGS sequence"/>
</dbReference>
<dbReference type="SUPFAM" id="SSF51905">
    <property type="entry name" value="FAD/NAD(P)-binding domain"/>
    <property type="match status" value="1"/>
</dbReference>
<evidence type="ECO:0000256" key="7">
    <source>
        <dbReference type="ARBA" id="ARBA00022642"/>
    </source>
</evidence>
<evidence type="ECO:0000256" key="9">
    <source>
        <dbReference type="ARBA" id="ARBA00023002"/>
    </source>
</evidence>
<dbReference type="InterPro" id="IPR005288">
    <property type="entry name" value="NadB"/>
</dbReference>
<accession>A0ABS2F1Y9</accession>
<evidence type="ECO:0000256" key="12">
    <source>
        <dbReference type="ARBA" id="ARBA00048305"/>
    </source>
</evidence>
<evidence type="ECO:0000256" key="10">
    <source>
        <dbReference type="ARBA" id="ARBA00029426"/>
    </source>
</evidence>
<evidence type="ECO:0000259" key="14">
    <source>
        <dbReference type="Pfam" id="PF02910"/>
    </source>
</evidence>
<protein>
    <recommendedName>
        <fullName evidence="5">L-aspartate oxidase</fullName>
        <ecNumber evidence="4">1.4.3.16</ecNumber>
    </recommendedName>
    <alternativeName>
        <fullName evidence="11">Quinolinate synthase B</fullName>
    </alternativeName>
</protein>
<evidence type="ECO:0000256" key="1">
    <source>
        <dbReference type="ARBA" id="ARBA00001974"/>
    </source>
</evidence>
<keyword evidence="9" id="KW-0560">Oxidoreductase</keyword>
<evidence type="ECO:0000256" key="4">
    <source>
        <dbReference type="ARBA" id="ARBA00012173"/>
    </source>
</evidence>
<dbReference type="InterPro" id="IPR036188">
    <property type="entry name" value="FAD/NAD-bd_sf"/>
</dbReference>
<keyword evidence="16" id="KW-1185">Reference proteome</keyword>
<dbReference type="RefSeq" id="WP_204793229.1">
    <property type="nucleotide sequence ID" value="NZ_JACSNQ010000007.1"/>
</dbReference>
<evidence type="ECO:0000256" key="6">
    <source>
        <dbReference type="ARBA" id="ARBA00022630"/>
    </source>
</evidence>
<reference evidence="15 16" key="1">
    <citation type="journal article" date="2021" name="Sci. Rep.">
        <title>The distribution of antibiotic resistance genes in chicken gut microbiota commensals.</title>
        <authorList>
            <person name="Juricova H."/>
            <person name="Matiasovicova J."/>
            <person name="Kubasova T."/>
            <person name="Cejkova D."/>
            <person name="Rychlik I."/>
        </authorList>
    </citation>
    <scope>NUCLEOTIDE SEQUENCE [LARGE SCALE GENOMIC DNA]</scope>
    <source>
        <strain evidence="15 16">An794</strain>
    </source>
</reference>
<sequence>MACATETGPLDVLVVGAGVAGCEAALAAAGSGARVAVASAGGTFSGSSFFPGTWGLGLVGPRDEHDVDDLVDAICAVGRGVASPALARALVEGVPAAVARLGARGVELRSAERPDERDFIPCFDRHTRSWHGLVRASYRAATARALAAAGVTELERCELIDLVEKDGRVCGARLLDGGSGRARTVAAGAVVLATGGFGGLFGRTLTTPDVAGTAAAVALRHGARLVNVEFIQIMPGLVEPVRGVVFNERTFRYARVEGLDAAESAALLDERGGHGPFTASLPDRVVDLAIAAAGPRGAEVGYDLPDRLPEFMQTYFDWFEGAFGQRPDEGVRIAPYAHASNGGILVDAHGSTGVAGLFACGEATGGMHGADRIGGLSSANALVFGHAAGLAAAAWAAGPGAGAGSAAGPGEAAAAASPHERTVLLALRRALDEHCLLTRTEDGLRKTGHLLDELEARLGDAAAPRCRNALLSSRALVCAMLARTESRGAHFRADFPSEDPAQAWPLVVALGADGRPVATPLGRATGADAGDGTSR</sequence>
<keyword evidence="7" id="KW-0662">Pyridine nucleotide biosynthesis</keyword>
<evidence type="ECO:0000256" key="3">
    <source>
        <dbReference type="ARBA" id="ARBA00008562"/>
    </source>
</evidence>
<dbReference type="Pfam" id="PF00890">
    <property type="entry name" value="FAD_binding_2"/>
    <property type="match status" value="1"/>
</dbReference>
<comment type="pathway">
    <text evidence="2">Cofactor biosynthesis; NAD(+) biosynthesis; iminoaspartate from L-aspartate (oxidase route): step 1/1.</text>
</comment>
<comment type="similarity">
    <text evidence="3">Belongs to the FAD-dependent oxidoreductase 2 family. NadB subfamily.</text>
</comment>
<proteinExistence type="inferred from homology"/>
<comment type="catalytic activity">
    <reaction evidence="12">
        <text>L-aspartate + O2 = iminosuccinate + H2O2</text>
        <dbReference type="Rhea" id="RHEA:25876"/>
        <dbReference type="ChEBI" id="CHEBI:15379"/>
        <dbReference type="ChEBI" id="CHEBI:16240"/>
        <dbReference type="ChEBI" id="CHEBI:29991"/>
        <dbReference type="ChEBI" id="CHEBI:77875"/>
        <dbReference type="EC" id="1.4.3.16"/>
    </reaction>
    <physiologicalReaction direction="left-to-right" evidence="12">
        <dbReference type="Rhea" id="RHEA:25877"/>
    </physiologicalReaction>
</comment>
<feature type="domain" description="Fumarate reductase/succinate dehydrogenase flavoprotein-like C-terminal" evidence="14">
    <location>
        <begin position="427"/>
        <end position="500"/>
    </location>
</feature>
<name>A0ABS2F1Y9_9ACTN</name>
<dbReference type="InterPro" id="IPR015939">
    <property type="entry name" value="Fum_Rdtase/Succ_DH_flav-like_C"/>
</dbReference>
<evidence type="ECO:0000259" key="13">
    <source>
        <dbReference type="Pfam" id="PF00890"/>
    </source>
</evidence>
<dbReference type="EMBL" id="JACSNQ010000007">
    <property type="protein sequence ID" value="MBM6774885.1"/>
    <property type="molecule type" value="Genomic_DNA"/>
</dbReference>
<evidence type="ECO:0000256" key="11">
    <source>
        <dbReference type="ARBA" id="ARBA00030386"/>
    </source>
</evidence>
<evidence type="ECO:0000313" key="16">
    <source>
        <dbReference type="Proteomes" id="UP000712527"/>
    </source>
</evidence>
<gene>
    <name evidence="15" type="ORF">H9X80_04945</name>
</gene>
<dbReference type="Pfam" id="PF02910">
    <property type="entry name" value="Succ_DH_flav_C"/>
    <property type="match status" value="1"/>
</dbReference>
<dbReference type="Gene3D" id="3.90.700.10">
    <property type="entry name" value="Succinate dehydrogenase/fumarate reductase flavoprotein, catalytic domain"/>
    <property type="match status" value="1"/>
</dbReference>
<comment type="function">
    <text evidence="10">Catalyzes the oxidation of L-aspartate to iminoaspartate, the first step in the de novo biosynthesis of NAD(+).</text>
</comment>
<dbReference type="InterPro" id="IPR037099">
    <property type="entry name" value="Fum_R/Succ_DH_flav-like_C_sf"/>
</dbReference>
<dbReference type="PRINTS" id="PR00368">
    <property type="entry name" value="FADPNR"/>
</dbReference>